<dbReference type="AlphaFoldDB" id="A0A7H2BCY9"/>
<evidence type="ECO:0000256" key="3">
    <source>
        <dbReference type="ARBA" id="ARBA00022801"/>
    </source>
</evidence>
<evidence type="ECO:0000256" key="4">
    <source>
        <dbReference type="ARBA" id="ARBA00022825"/>
    </source>
</evidence>
<dbReference type="RefSeq" id="WP_190724397.1">
    <property type="nucleotide sequence ID" value="NZ_CP061539.1"/>
</dbReference>
<organism evidence="9 10">
    <name type="scientific">Rothia terrae</name>
    <dbReference type="NCBI Taxonomy" id="396015"/>
    <lineage>
        <taxon>Bacteria</taxon>
        <taxon>Bacillati</taxon>
        <taxon>Actinomycetota</taxon>
        <taxon>Actinomycetes</taxon>
        <taxon>Micrococcales</taxon>
        <taxon>Micrococcaceae</taxon>
        <taxon>Rothia</taxon>
    </lineage>
</organism>
<feature type="region of interest" description="Disordered" evidence="6">
    <location>
        <begin position="195"/>
        <end position="214"/>
    </location>
</feature>
<dbReference type="EMBL" id="CP061539">
    <property type="protein sequence ID" value="QNV37535.1"/>
    <property type="molecule type" value="Genomic_DNA"/>
</dbReference>
<reference evidence="9 10" key="1">
    <citation type="submission" date="2020-09" db="EMBL/GenBank/DDBJ databases">
        <title>Investigation of environmental microbes.</title>
        <authorList>
            <person name="Ou Y."/>
            <person name="Kang Q."/>
        </authorList>
    </citation>
    <scope>NUCLEOTIDE SEQUENCE [LARGE SCALE GENOMIC DNA]</scope>
    <source>
        <strain evidence="9 10">KJZ-14</strain>
    </source>
</reference>
<feature type="signal peptide" evidence="7">
    <location>
        <begin position="1"/>
        <end position="26"/>
    </location>
</feature>
<evidence type="ECO:0000259" key="8">
    <source>
        <dbReference type="Pfam" id="PF00082"/>
    </source>
</evidence>
<protein>
    <submittedName>
        <fullName evidence="9">S8 family serine peptidase</fullName>
    </submittedName>
</protein>
<evidence type="ECO:0000313" key="10">
    <source>
        <dbReference type="Proteomes" id="UP000516404"/>
    </source>
</evidence>
<evidence type="ECO:0000256" key="6">
    <source>
        <dbReference type="SAM" id="MobiDB-lite"/>
    </source>
</evidence>
<evidence type="ECO:0000256" key="2">
    <source>
        <dbReference type="ARBA" id="ARBA00022670"/>
    </source>
</evidence>
<dbReference type="KEGG" id="rter:IDM49_10025"/>
<dbReference type="InterPro" id="IPR000209">
    <property type="entry name" value="Peptidase_S8/S53_dom"/>
</dbReference>
<keyword evidence="2 5" id="KW-0645">Protease</keyword>
<comment type="similarity">
    <text evidence="1 5">Belongs to the peptidase S8 family.</text>
</comment>
<dbReference type="PROSITE" id="PS00138">
    <property type="entry name" value="SUBTILASE_SER"/>
    <property type="match status" value="1"/>
</dbReference>
<feature type="chain" id="PRO_5028878214" evidence="7">
    <location>
        <begin position="27"/>
        <end position="743"/>
    </location>
</feature>
<dbReference type="GeneID" id="96624575"/>
<dbReference type="PROSITE" id="PS51892">
    <property type="entry name" value="SUBTILASE"/>
    <property type="match status" value="1"/>
</dbReference>
<evidence type="ECO:0000256" key="5">
    <source>
        <dbReference type="PROSITE-ProRule" id="PRU01240"/>
    </source>
</evidence>
<feature type="active site" description="Charge relay system" evidence="5">
    <location>
        <position position="170"/>
    </location>
</feature>
<feature type="domain" description="Peptidase S8/S53" evidence="8">
    <location>
        <begin position="163"/>
        <end position="431"/>
    </location>
</feature>
<keyword evidence="10" id="KW-1185">Reference proteome</keyword>
<evidence type="ECO:0000256" key="7">
    <source>
        <dbReference type="SAM" id="SignalP"/>
    </source>
</evidence>
<keyword evidence="4 5" id="KW-0720">Serine protease</keyword>
<dbReference type="InterPro" id="IPR036852">
    <property type="entry name" value="Peptidase_S8/S53_dom_sf"/>
</dbReference>
<dbReference type="GO" id="GO:0006508">
    <property type="term" value="P:proteolysis"/>
    <property type="evidence" value="ECO:0007669"/>
    <property type="project" value="UniProtKB-KW"/>
</dbReference>
<dbReference type="InterPro" id="IPR022398">
    <property type="entry name" value="Peptidase_S8_His-AS"/>
</dbReference>
<dbReference type="PANTHER" id="PTHR43806:SF11">
    <property type="entry name" value="CEREVISIN-RELATED"/>
    <property type="match status" value="1"/>
</dbReference>
<name>A0A7H2BCY9_9MICC</name>
<evidence type="ECO:0000256" key="1">
    <source>
        <dbReference type="ARBA" id="ARBA00011073"/>
    </source>
</evidence>
<evidence type="ECO:0000313" key="9">
    <source>
        <dbReference type="EMBL" id="QNV37535.1"/>
    </source>
</evidence>
<dbReference type="InterPro" id="IPR050131">
    <property type="entry name" value="Peptidase_S8_subtilisin-like"/>
</dbReference>
<gene>
    <name evidence="9" type="ORF">IDM49_10025</name>
</gene>
<sequence length="743" mass="78656">MKLRYLPPVILSSCALVATSFAGASAANLPTPANQHPTTTQVSEDTDRIIVKFKDEQPKEVREEVANKVEAESDAVDDSQLLKETTAADEKSSVISADKMLNPDEQKEVIANLEKDPRVESAEPDRLVKALASTSEPYYSKQWALTYDYLDVAPAWSKYTGVGQTIGIVDTGYSVHPDLETSGSYGYDFISSPSLSRDGGGRDTNPLDQGSDNPSVDWHGTFVAGIAAARANGTGTTGVAPSAQLTYGRALGLNGSGYVSDIADALIWTSGGYVPGVPTNKRPATVVNMSLAYPDNTCSDLMQSAINDSLSRNVPVVVAAGNEGQSASNYSPANCYRAIVVGASTSWYTLTEYSNYGEMLDVVAPGGTTGRDIFGPLNTGSSSIGSPTYGTMNGTSMAAPYVTGTIALMKQAYPAITVEQIRNILTSTGYNLQGYKQVDAAAAVKAAADLAPVPASQFTLKGAIGDYYKSKGGITKFGSPTTNEFSGVNGGAIQAFAKNYSIYWTSRTDAHSVNFAGSIGARYRDSDYERGLGYPAFDEVSIPGGAMQKFAPASGPLNALYWTSQNGTHLVAERGAIGSRFTNEGGTGKYGFPVEDEGGIGSGGARQVFQNGSRQNRFYWAPNTGAYLVNGNGAIKALWESRGGVNTDGFPVTDEIPTAGGAVQYFRNANWAETGIWWSSTTGAHAMNSKGAIYNYWWKNGYVSKFGFPVTDEVTNSDGSATVKFSNGSTLKWTANGGVRVVR</sequence>
<dbReference type="PRINTS" id="PR00723">
    <property type="entry name" value="SUBTILISIN"/>
</dbReference>
<dbReference type="Pfam" id="PF00082">
    <property type="entry name" value="Peptidase_S8"/>
    <property type="match status" value="1"/>
</dbReference>
<dbReference type="GO" id="GO:0004252">
    <property type="term" value="F:serine-type endopeptidase activity"/>
    <property type="evidence" value="ECO:0007669"/>
    <property type="project" value="UniProtKB-UniRule"/>
</dbReference>
<keyword evidence="3 5" id="KW-0378">Hydrolase</keyword>
<feature type="active site" description="Charge relay system" evidence="5">
    <location>
        <position position="396"/>
    </location>
</feature>
<dbReference type="InterPro" id="IPR023828">
    <property type="entry name" value="Peptidase_S8_Ser-AS"/>
</dbReference>
<dbReference type="InterPro" id="IPR015500">
    <property type="entry name" value="Peptidase_S8_subtilisin-rel"/>
</dbReference>
<dbReference type="Gene3D" id="3.40.50.200">
    <property type="entry name" value="Peptidase S8/S53 domain"/>
    <property type="match status" value="1"/>
</dbReference>
<accession>A0A7H2BCY9</accession>
<keyword evidence="7" id="KW-0732">Signal</keyword>
<proteinExistence type="inferred from homology"/>
<dbReference type="Proteomes" id="UP000516404">
    <property type="component" value="Chromosome"/>
</dbReference>
<dbReference type="InterPro" id="IPR013207">
    <property type="entry name" value="LGFP"/>
</dbReference>
<feature type="active site" description="Charge relay system" evidence="5">
    <location>
        <position position="219"/>
    </location>
</feature>
<dbReference type="SUPFAM" id="SSF52743">
    <property type="entry name" value="Subtilisin-like"/>
    <property type="match status" value="1"/>
</dbReference>
<dbReference type="PANTHER" id="PTHR43806">
    <property type="entry name" value="PEPTIDASE S8"/>
    <property type="match status" value="1"/>
</dbReference>
<dbReference type="Pfam" id="PF08310">
    <property type="entry name" value="LGFP"/>
    <property type="match status" value="4"/>
</dbReference>
<dbReference type="PROSITE" id="PS00137">
    <property type="entry name" value="SUBTILASE_HIS"/>
    <property type="match status" value="1"/>
</dbReference>